<evidence type="ECO:0000313" key="1">
    <source>
        <dbReference type="EMBL" id="KAK7493374.1"/>
    </source>
</evidence>
<gene>
    <name evidence="1" type="ORF">BaRGS_00015500</name>
</gene>
<protein>
    <submittedName>
        <fullName evidence="1">Uncharacterized protein</fullName>
    </submittedName>
</protein>
<comment type="caution">
    <text evidence="1">The sequence shown here is derived from an EMBL/GenBank/DDBJ whole genome shotgun (WGS) entry which is preliminary data.</text>
</comment>
<organism evidence="1 2">
    <name type="scientific">Batillaria attramentaria</name>
    <dbReference type="NCBI Taxonomy" id="370345"/>
    <lineage>
        <taxon>Eukaryota</taxon>
        <taxon>Metazoa</taxon>
        <taxon>Spiralia</taxon>
        <taxon>Lophotrochozoa</taxon>
        <taxon>Mollusca</taxon>
        <taxon>Gastropoda</taxon>
        <taxon>Caenogastropoda</taxon>
        <taxon>Sorbeoconcha</taxon>
        <taxon>Cerithioidea</taxon>
        <taxon>Batillariidae</taxon>
        <taxon>Batillaria</taxon>
    </lineage>
</organism>
<feature type="non-terminal residue" evidence="1">
    <location>
        <position position="88"/>
    </location>
</feature>
<evidence type="ECO:0000313" key="2">
    <source>
        <dbReference type="Proteomes" id="UP001519460"/>
    </source>
</evidence>
<feature type="non-terminal residue" evidence="1">
    <location>
        <position position="1"/>
    </location>
</feature>
<dbReference type="EMBL" id="JACVVK020000094">
    <property type="protein sequence ID" value="KAK7493374.1"/>
    <property type="molecule type" value="Genomic_DNA"/>
</dbReference>
<accession>A0ABD0L2P0</accession>
<name>A0ABD0L2P0_9CAEN</name>
<dbReference type="Proteomes" id="UP001519460">
    <property type="component" value="Unassembled WGS sequence"/>
</dbReference>
<reference evidence="1 2" key="1">
    <citation type="journal article" date="2023" name="Sci. Data">
        <title>Genome assembly of the Korean intertidal mud-creeper Batillaria attramentaria.</title>
        <authorList>
            <person name="Patra A.K."/>
            <person name="Ho P.T."/>
            <person name="Jun S."/>
            <person name="Lee S.J."/>
            <person name="Kim Y."/>
            <person name="Won Y.J."/>
        </authorList>
    </citation>
    <scope>NUCLEOTIDE SEQUENCE [LARGE SCALE GENOMIC DNA]</scope>
    <source>
        <strain evidence="1">Wonlab-2016</strain>
    </source>
</reference>
<sequence>INYGSAGAVPITSTLSVPGQCDEAGIQTCFNAYGAAVEADETIFRDSARYCPLLQTLVDCGLTACGGSLPQSSKTQLENFLQETGLPC</sequence>
<keyword evidence="2" id="KW-1185">Reference proteome</keyword>
<proteinExistence type="predicted"/>
<dbReference type="AlphaFoldDB" id="A0ABD0L2P0"/>